<dbReference type="Proteomes" id="UP000824120">
    <property type="component" value="Chromosome 1"/>
</dbReference>
<reference evidence="1 2" key="1">
    <citation type="submission" date="2020-09" db="EMBL/GenBank/DDBJ databases">
        <title>De no assembly of potato wild relative species, Solanum commersonii.</title>
        <authorList>
            <person name="Cho K."/>
        </authorList>
    </citation>
    <scope>NUCLEOTIDE SEQUENCE [LARGE SCALE GENOMIC DNA]</scope>
    <source>
        <strain evidence="1">LZ3.2</strain>
        <tissue evidence="1">Leaf</tissue>
    </source>
</reference>
<organism evidence="1 2">
    <name type="scientific">Solanum commersonii</name>
    <name type="common">Commerson's wild potato</name>
    <name type="synonym">Commerson's nightshade</name>
    <dbReference type="NCBI Taxonomy" id="4109"/>
    <lineage>
        <taxon>Eukaryota</taxon>
        <taxon>Viridiplantae</taxon>
        <taxon>Streptophyta</taxon>
        <taxon>Embryophyta</taxon>
        <taxon>Tracheophyta</taxon>
        <taxon>Spermatophyta</taxon>
        <taxon>Magnoliopsida</taxon>
        <taxon>eudicotyledons</taxon>
        <taxon>Gunneridae</taxon>
        <taxon>Pentapetalae</taxon>
        <taxon>asterids</taxon>
        <taxon>lamiids</taxon>
        <taxon>Solanales</taxon>
        <taxon>Solanaceae</taxon>
        <taxon>Solanoideae</taxon>
        <taxon>Solaneae</taxon>
        <taxon>Solanum</taxon>
    </lineage>
</organism>
<comment type="caution">
    <text evidence="1">The sequence shown here is derived from an EMBL/GenBank/DDBJ whole genome shotgun (WGS) entry which is preliminary data.</text>
</comment>
<dbReference type="PANTHER" id="PTHR33710">
    <property type="entry name" value="BNAC02G09200D PROTEIN"/>
    <property type="match status" value="1"/>
</dbReference>
<evidence type="ECO:0008006" key="3">
    <source>
        <dbReference type="Google" id="ProtNLM"/>
    </source>
</evidence>
<dbReference type="AlphaFoldDB" id="A0A9J6B4G4"/>
<dbReference type="EMBL" id="JACXVP010000001">
    <property type="protein sequence ID" value="KAG5631512.1"/>
    <property type="molecule type" value="Genomic_DNA"/>
</dbReference>
<dbReference type="Gene3D" id="3.60.10.10">
    <property type="entry name" value="Endonuclease/exonuclease/phosphatase"/>
    <property type="match status" value="1"/>
</dbReference>
<proteinExistence type="predicted"/>
<gene>
    <name evidence="1" type="ORF">H5410_003229</name>
</gene>
<name>A0A9J6B4G4_SOLCO</name>
<dbReference type="PANTHER" id="PTHR33710:SF23">
    <property type="entry name" value="NON-LTR RETROELEMENT REVERSE TRANSCRIPTASE"/>
    <property type="match status" value="1"/>
</dbReference>
<dbReference type="SUPFAM" id="SSF56219">
    <property type="entry name" value="DNase I-like"/>
    <property type="match status" value="1"/>
</dbReference>
<sequence length="330" mass="39096">MKIYRYECTIGYLSNRYVLIRASRVVITQCTLKWDLLFDLEEETTTTIAWISFPFLPSNFFGKETIFLFGGSGKEAFAETRTPEKTKKNEYKSNVIACPNIAKIVSYKDTMRKSVMCYTQSCIRKKRLIVSREGRKKTKRRIRIKQSKKRQRIKEGKQIINENKFSALEDTKEAEDVQITQKEGNEIWEDLEVMTEEMSFSWVVGGDFSVTLNETENWGGLLVTHHETPNFTQCISSCNMTEIKFTGILYTWWNRRIEGESIFKRLDRVLRNSCKLSHLEEVIVKSFRLLSFWTNKKKFKGLITQHWKVNIDRSMFYIFHQKMKNVKRFH</sequence>
<accession>A0A9J6B4G4</accession>
<keyword evidence="2" id="KW-1185">Reference proteome</keyword>
<evidence type="ECO:0000313" key="2">
    <source>
        <dbReference type="Proteomes" id="UP000824120"/>
    </source>
</evidence>
<evidence type="ECO:0000313" key="1">
    <source>
        <dbReference type="EMBL" id="KAG5631512.1"/>
    </source>
</evidence>
<dbReference type="OrthoDB" id="1304107at2759"/>
<protein>
    <recommendedName>
        <fullName evidence="3">DUF4283 domain-containing protein</fullName>
    </recommendedName>
</protein>
<dbReference type="InterPro" id="IPR036691">
    <property type="entry name" value="Endo/exonu/phosph_ase_sf"/>
</dbReference>